<dbReference type="InterPro" id="IPR051207">
    <property type="entry name" value="ComplexI_NDUFA9_subunit"/>
</dbReference>
<accession>A0A7W9ZFH7</accession>
<dbReference type="Gene3D" id="3.40.50.720">
    <property type="entry name" value="NAD(P)-binding Rossmann-like Domain"/>
    <property type="match status" value="1"/>
</dbReference>
<proteinExistence type="predicted"/>
<keyword evidence="2" id="KW-0560">Oxidoreductase</keyword>
<dbReference type="GO" id="GO:0044877">
    <property type="term" value="F:protein-containing complex binding"/>
    <property type="evidence" value="ECO:0007669"/>
    <property type="project" value="TreeGrafter"/>
</dbReference>
<comment type="caution">
    <text evidence="2">The sequence shown here is derived from an EMBL/GenBank/DDBJ whole genome shotgun (WGS) entry which is preliminary data.</text>
</comment>
<sequence>MAERLVTVFGGSGFVGRHLVRKLVEQGWRVRVAVRDAEGAKFLKPLGDLGQVSCVTANVTHQESIRRAVAGAEVVINLVGILYERGRRTFKAIHTDAAAAIARAAREAGASQFIQMSALGAAKDSPSAYARSKAEGEEQVRAAFPGATIFRPSVIFGTEDGFYNLFGAMARAFPVLPYFTTDAPALRKGANGLPEIDFYGRGGMKLQPVYVGDVTSAMVATLTDAGLRGKTYELGGPQVYSMREVLQQVSFETRRNRCVVPVPMIVAKIQALVLQFLPVPPLTPDMVRQMERDNVVTGTLPGLEAFGIVPEHTSAHLPAYLERFRPLHRQIRRMGNKHT</sequence>
<dbReference type="EC" id="1.6.99.3" evidence="2"/>
<dbReference type="AlphaFoldDB" id="A0A7W9ZFH7"/>
<name>A0A7W9ZFH7_NOVIT</name>
<feature type="domain" description="NAD(P)-binding" evidence="1">
    <location>
        <begin position="10"/>
        <end position="153"/>
    </location>
</feature>
<dbReference type="EMBL" id="JACIIX010000001">
    <property type="protein sequence ID" value="MBB6209064.1"/>
    <property type="molecule type" value="Genomic_DNA"/>
</dbReference>
<evidence type="ECO:0000313" key="3">
    <source>
        <dbReference type="Proteomes" id="UP000544872"/>
    </source>
</evidence>
<dbReference type="Pfam" id="PF13460">
    <property type="entry name" value="NAD_binding_10"/>
    <property type="match status" value="1"/>
</dbReference>
<dbReference type="RefSeq" id="WP_184260877.1">
    <property type="nucleotide sequence ID" value="NZ_JACIIX010000001.1"/>
</dbReference>
<dbReference type="Proteomes" id="UP000544872">
    <property type="component" value="Unassembled WGS sequence"/>
</dbReference>
<dbReference type="InterPro" id="IPR036291">
    <property type="entry name" value="NAD(P)-bd_dom_sf"/>
</dbReference>
<dbReference type="SUPFAM" id="SSF51735">
    <property type="entry name" value="NAD(P)-binding Rossmann-fold domains"/>
    <property type="match status" value="1"/>
</dbReference>
<dbReference type="PANTHER" id="PTHR12126">
    <property type="entry name" value="NADH-UBIQUINONE OXIDOREDUCTASE 39 KDA SUBUNIT-RELATED"/>
    <property type="match status" value="1"/>
</dbReference>
<gene>
    <name evidence="2" type="ORF">FHS48_000445</name>
</gene>
<dbReference type="CDD" id="cd05271">
    <property type="entry name" value="NDUFA9_like_SDR_a"/>
    <property type="match status" value="1"/>
</dbReference>
<dbReference type="PANTHER" id="PTHR12126:SF11">
    <property type="entry name" value="NADH DEHYDROGENASE [UBIQUINONE] 1 ALPHA SUBCOMPLEX SUBUNIT 9, MITOCHONDRIAL"/>
    <property type="match status" value="1"/>
</dbReference>
<dbReference type="GO" id="GO:0016491">
    <property type="term" value="F:oxidoreductase activity"/>
    <property type="evidence" value="ECO:0007669"/>
    <property type="project" value="UniProtKB-KW"/>
</dbReference>
<reference evidence="2 3" key="1">
    <citation type="submission" date="2020-08" db="EMBL/GenBank/DDBJ databases">
        <title>Genomic Encyclopedia of Type Strains, Phase IV (KMG-IV): sequencing the most valuable type-strain genomes for metagenomic binning, comparative biology and taxonomic classification.</title>
        <authorList>
            <person name="Goeker M."/>
        </authorList>
    </citation>
    <scope>NUCLEOTIDE SEQUENCE [LARGE SCALE GENOMIC DNA]</scope>
    <source>
        <strain evidence="2 3">DSM 11590</strain>
    </source>
</reference>
<protein>
    <submittedName>
        <fullName evidence="2">NADH dehydrogenase</fullName>
        <ecNumber evidence="2">1.6.99.3</ecNumber>
    </submittedName>
</protein>
<organism evidence="2 3">
    <name type="scientific">Novispirillum itersonii</name>
    <name type="common">Aquaspirillum itersonii</name>
    <dbReference type="NCBI Taxonomy" id="189"/>
    <lineage>
        <taxon>Bacteria</taxon>
        <taxon>Pseudomonadati</taxon>
        <taxon>Pseudomonadota</taxon>
        <taxon>Alphaproteobacteria</taxon>
        <taxon>Rhodospirillales</taxon>
        <taxon>Novispirillaceae</taxon>
        <taxon>Novispirillum</taxon>
    </lineage>
</organism>
<keyword evidence="3" id="KW-1185">Reference proteome</keyword>
<dbReference type="InterPro" id="IPR016040">
    <property type="entry name" value="NAD(P)-bd_dom"/>
</dbReference>
<evidence type="ECO:0000259" key="1">
    <source>
        <dbReference type="Pfam" id="PF13460"/>
    </source>
</evidence>
<evidence type="ECO:0000313" key="2">
    <source>
        <dbReference type="EMBL" id="MBB6209064.1"/>
    </source>
</evidence>